<feature type="domain" description="FAD/NAD(P)-binding" evidence="2">
    <location>
        <begin position="5"/>
        <end position="304"/>
    </location>
</feature>
<dbReference type="AlphaFoldDB" id="A0A520KYV1"/>
<comment type="caution">
    <text evidence="3">The sequence shown here is derived from an EMBL/GenBank/DDBJ whole genome shotgun (WGS) entry which is preliminary data.</text>
</comment>
<proteinExistence type="predicted"/>
<dbReference type="Proteomes" id="UP000320766">
    <property type="component" value="Unassembled WGS sequence"/>
</dbReference>
<organism evidence="3 4">
    <name type="scientific">Candidatus Methanolliviera hydrocarbonicum</name>
    <dbReference type="NCBI Taxonomy" id="2491085"/>
    <lineage>
        <taxon>Archaea</taxon>
        <taxon>Methanobacteriati</taxon>
        <taxon>Methanobacteriota</taxon>
        <taxon>Candidatus Methanoliparia</taxon>
        <taxon>Candidatus Methanoliparales</taxon>
        <taxon>Candidatus Methanollivieraceae</taxon>
        <taxon>Candidatus Methanolliviera</taxon>
    </lineage>
</organism>
<dbReference type="SUPFAM" id="SSF51905">
    <property type="entry name" value="FAD/NAD(P)-binding domain"/>
    <property type="match status" value="1"/>
</dbReference>
<accession>A0A520KYV1</accession>
<dbReference type="InterPro" id="IPR051691">
    <property type="entry name" value="Metab_Enz_Cyan_OpOx_G3PDH"/>
</dbReference>
<keyword evidence="1" id="KW-0560">Oxidoreductase</keyword>
<dbReference type="PANTHER" id="PTHR42949:SF3">
    <property type="entry name" value="ANAEROBIC GLYCEROL-3-PHOSPHATE DEHYDROGENASE SUBUNIT B"/>
    <property type="match status" value="1"/>
</dbReference>
<dbReference type="InterPro" id="IPR023753">
    <property type="entry name" value="FAD/NAD-binding_dom"/>
</dbReference>
<dbReference type="Gene3D" id="3.50.50.60">
    <property type="entry name" value="FAD/NAD(P)-binding domain"/>
    <property type="match status" value="2"/>
</dbReference>
<dbReference type="PANTHER" id="PTHR42949">
    <property type="entry name" value="ANAEROBIC GLYCEROL-3-PHOSPHATE DEHYDROGENASE SUBUNIT B"/>
    <property type="match status" value="1"/>
</dbReference>
<dbReference type="GO" id="GO:0016491">
    <property type="term" value="F:oxidoreductase activity"/>
    <property type="evidence" value="ECO:0007669"/>
    <property type="project" value="UniProtKB-KW"/>
</dbReference>
<dbReference type="PRINTS" id="PR00368">
    <property type="entry name" value="FADPNR"/>
</dbReference>
<evidence type="ECO:0000313" key="4">
    <source>
        <dbReference type="Proteomes" id="UP000320766"/>
    </source>
</evidence>
<dbReference type="Pfam" id="PF07992">
    <property type="entry name" value="Pyr_redox_2"/>
    <property type="match status" value="1"/>
</dbReference>
<dbReference type="EMBL" id="RXIL01000045">
    <property type="protein sequence ID" value="RZN71182.1"/>
    <property type="molecule type" value="Genomic_DNA"/>
</dbReference>
<dbReference type="InterPro" id="IPR036188">
    <property type="entry name" value="FAD/NAD-bd_sf"/>
</dbReference>
<evidence type="ECO:0000313" key="3">
    <source>
        <dbReference type="EMBL" id="RZN71182.1"/>
    </source>
</evidence>
<protein>
    <submittedName>
        <fullName evidence="3">FAD-dependent oxidoreductase</fullName>
    </submittedName>
</protein>
<dbReference type="PRINTS" id="PR00411">
    <property type="entry name" value="PNDRDTASEI"/>
</dbReference>
<gene>
    <name evidence="3" type="ORF">EF807_02530</name>
</gene>
<name>A0A520KYV1_9EURY</name>
<evidence type="ECO:0000256" key="1">
    <source>
        <dbReference type="ARBA" id="ARBA00023002"/>
    </source>
</evidence>
<evidence type="ECO:0000259" key="2">
    <source>
        <dbReference type="Pfam" id="PF07992"/>
    </source>
</evidence>
<sequence length="425" mass="46655">MIEVDVAIIGGGPAGLASAMKACEEGVKDILIIERGMELGGILLQCIHDGFGTFIFEETLTGPEYAQRYIDEVKKTGINVKLNTMVLEIDSAKRIIAVNQEDGLLEIEAKAIILSMGCRERTRAQILIPGDRPSGIYTAGVAQRYINIEGVIPGKKVVILGSGDIGMIMARRFTLEGAKVEGVYEVMSNPGGLTRNVVQCVEDYEIPLHLSHTITNIRGRRRVEGVTVAKVDSEMRPIKDTERFVPCDTVILSVGLIPENELSKSADVGMDPITNGPIVDEQMQTSVPGIFACGNVVHVHDLVDDVSKVAEVAGRGAAEYIDGKLKKRRSPIKVKAGRNVKYVVPQIIHGEKFDEDIRFYLRVKEIEKSVKTVVLADGERIFEKKIKIVKPPEMVKLDISPDILNRITGDELIIDVEGEEDEEKS</sequence>
<reference evidence="3 4" key="1">
    <citation type="journal article" date="2019" name="Nat. Microbiol.">
        <title>Wide diversity of methane and short-chain alkane metabolisms in uncultured archaea.</title>
        <authorList>
            <person name="Borrel G."/>
            <person name="Adam P.S."/>
            <person name="McKay L.J."/>
            <person name="Chen L.X."/>
            <person name="Sierra-Garcia I.N."/>
            <person name="Sieber C.M."/>
            <person name="Letourneur Q."/>
            <person name="Ghozlane A."/>
            <person name="Andersen G.L."/>
            <person name="Li W.J."/>
            <person name="Hallam S.J."/>
            <person name="Muyzer G."/>
            <person name="de Oliveira V.M."/>
            <person name="Inskeep W.P."/>
            <person name="Banfield J.F."/>
            <person name="Gribaldo S."/>
        </authorList>
    </citation>
    <scope>NUCLEOTIDE SEQUENCE [LARGE SCALE GENOMIC DNA]</scope>
    <source>
        <strain evidence="3">NM1b</strain>
    </source>
</reference>